<feature type="chain" id="PRO_5040297468" evidence="2">
    <location>
        <begin position="23"/>
        <end position="122"/>
    </location>
</feature>
<protein>
    <submittedName>
        <fullName evidence="3">Uncharacterized protein</fullName>
    </submittedName>
</protein>
<dbReference type="Proteomes" id="UP001153620">
    <property type="component" value="Chromosome 1"/>
</dbReference>
<proteinExistence type="predicted"/>
<accession>A0A9N9RJE8</accession>
<feature type="region of interest" description="Disordered" evidence="1">
    <location>
        <begin position="53"/>
        <end position="93"/>
    </location>
</feature>
<name>A0A9N9RJE8_9DIPT</name>
<dbReference type="EMBL" id="OU895877">
    <property type="protein sequence ID" value="CAG9798210.1"/>
    <property type="molecule type" value="Genomic_DNA"/>
</dbReference>
<keyword evidence="2" id="KW-0732">Signal</keyword>
<evidence type="ECO:0000313" key="3">
    <source>
        <dbReference type="EMBL" id="CAG9798210.1"/>
    </source>
</evidence>
<evidence type="ECO:0000256" key="1">
    <source>
        <dbReference type="SAM" id="MobiDB-lite"/>
    </source>
</evidence>
<feature type="compositionally biased region" description="Polar residues" evidence="1">
    <location>
        <begin position="57"/>
        <end position="76"/>
    </location>
</feature>
<evidence type="ECO:0000313" key="4">
    <source>
        <dbReference type="Proteomes" id="UP001153620"/>
    </source>
</evidence>
<gene>
    <name evidence="3" type="ORF">CHIRRI_LOCUS1195</name>
</gene>
<feature type="signal peptide" evidence="2">
    <location>
        <begin position="1"/>
        <end position="22"/>
    </location>
</feature>
<sequence>MEFRKFLIAFFIVGMITNLSVAKPLEGEDQEKPMIEVDNKEVTTDVTDVTVAPDVPNASSPVVTQPSVTQGPSIETTPKAIEESGAEGEGAKGSAPSFMQMKLIPFISVALLYATMSKVISI</sequence>
<keyword evidence="4" id="KW-1185">Reference proteome</keyword>
<organism evidence="3 4">
    <name type="scientific">Chironomus riparius</name>
    <dbReference type="NCBI Taxonomy" id="315576"/>
    <lineage>
        <taxon>Eukaryota</taxon>
        <taxon>Metazoa</taxon>
        <taxon>Ecdysozoa</taxon>
        <taxon>Arthropoda</taxon>
        <taxon>Hexapoda</taxon>
        <taxon>Insecta</taxon>
        <taxon>Pterygota</taxon>
        <taxon>Neoptera</taxon>
        <taxon>Endopterygota</taxon>
        <taxon>Diptera</taxon>
        <taxon>Nematocera</taxon>
        <taxon>Chironomoidea</taxon>
        <taxon>Chironomidae</taxon>
        <taxon>Chironominae</taxon>
        <taxon>Chironomus</taxon>
    </lineage>
</organism>
<reference evidence="3" key="1">
    <citation type="submission" date="2022-01" db="EMBL/GenBank/DDBJ databases">
        <authorList>
            <person name="King R."/>
        </authorList>
    </citation>
    <scope>NUCLEOTIDE SEQUENCE</scope>
</reference>
<evidence type="ECO:0000256" key="2">
    <source>
        <dbReference type="SAM" id="SignalP"/>
    </source>
</evidence>
<dbReference type="AlphaFoldDB" id="A0A9N9RJE8"/>
<reference evidence="3" key="2">
    <citation type="submission" date="2022-10" db="EMBL/GenBank/DDBJ databases">
        <authorList>
            <consortium name="ENA_rothamsted_submissions"/>
            <consortium name="culmorum"/>
            <person name="King R."/>
        </authorList>
    </citation>
    <scope>NUCLEOTIDE SEQUENCE</scope>
</reference>